<sequence length="313" mass="35439">MCSNVIHLQQKNCCSDNDSSAYLKSKYEAPKQLLQLRSQVKERQHRTSCSIESSDEFFSHLTSQTFPVPNRKLHLTYIEKDKRVRNMIPQQQHQQGFDRPFQYHTQKVGPSGHMVMRTPSSGFSSASSSENMLSGLSIQDTDPKVNELMMDPAAEVDLDIFLLPESRYKQPAQPSTSTSRVNLSQISGPSQNGGFMRQIAPSQAKTVMPSTLSDYSYSNIKRSSGYIDFMPTSMNVHPVTHQCTSANIPPVTYPRCNYCWKTYVELCHRLANSDPVVPMDGPWQWHSLYDGQGRVTCPRLWFAQIDRVGSGVF</sequence>
<dbReference type="eggNOG" id="ENOG502R0WP">
    <property type="taxonomic scope" value="Eukaryota"/>
</dbReference>
<feature type="region of interest" description="Disordered" evidence="1">
    <location>
        <begin position="171"/>
        <end position="194"/>
    </location>
</feature>
<proteinExistence type="predicted"/>
<protein>
    <submittedName>
        <fullName evidence="3">Nanos-type domain-containing protein</fullName>
    </submittedName>
</protein>
<dbReference type="WBParaSite" id="Csp11.Scaffold547.g3543.t1">
    <property type="protein sequence ID" value="Csp11.Scaffold547.g3543.t1"/>
    <property type="gene ID" value="Csp11.Scaffold547.g3543"/>
</dbReference>
<feature type="compositionally biased region" description="Polar residues" evidence="1">
    <location>
        <begin position="172"/>
        <end position="193"/>
    </location>
</feature>
<name>A0A1I7T8T0_9PELO</name>
<keyword evidence="2" id="KW-1185">Reference proteome</keyword>
<evidence type="ECO:0000256" key="1">
    <source>
        <dbReference type="SAM" id="MobiDB-lite"/>
    </source>
</evidence>
<dbReference type="Proteomes" id="UP000095282">
    <property type="component" value="Unplaced"/>
</dbReference>
<dbReference type="STRING" id="1561998.A0A1I7T8T0"/>
<accession>A0A1I7T8T0</accession>
<dbReference type="AlphaFoldDB" id="A0A1I7T8T0"/>
<evidence type="ECO:0000313" key="3">
    <source>
        <dbReference type="WBParaSite" id="Csp11.Scaffold547.g3543.t1"/>
    </source>
</evidence>
<reference evidence="3" key="1">
    <citation type="submission" date="2016-11" db="UniProtKB">
        <authorList>
            <consortium name="WormBaseParasite"/>
        </authorList>
    </citation>
    <scope>IDENTIFICATION</scope>
</reference>
<evidence type="ECO:0000313" key="2">
    <source>
        <dbReference type="Proteomes" id="UP000095282"/>
    </source>
</evidence>
<organism evidence="2 3">
    <name type="scientific">Caenorhabditis tropicalis</name>
    <dbReference type="NCBI Taxonomy" id="1561998"/>
    <lineage>
        <taxon>Eukaryota</taxon>
        <taxon>Metazoa</taxon>
        <taxon>Ecdysozoa</taxon>
        <taxon>Nematoda</taxon>
        <taxon>Chromadorea</taxon>
        <taxon>Rhabditida</taxon>
        <taxon>Rhabditina</taxon>
        <taxon>Rhabditomorpha</taxon>
        <taxon>Rhabditoidea</taxon>
        <taxon>Rhabditidae</taxon>
        <taxon>Peloderinae</taxon>
        <taxon>Caenorhabditis</taxon>
    </lineage>
</organism>